<gene>
    <name evidence="1" type="ORF">M8445_17295</name>
</gene>
<organism evidence="1 2">
    <name type="scientific">Deinococcus aquaticus</name>
    <dbReference type="NCBI Taxonomy" id="328692"/>
    <lineage>
        <taxon>Bacteria</taxon>
        <taxon>Thermotogati</taxon>
        <taxon>Deinococcota</taxon>
        <taxon>Deinococci</taxon>
        <taxon>Deinococcales</taxon>
        <taxon>Deinococcaceae</taxon>
        <taxon>Deinococcus</taxon>
    </lineage>
</organism>
<accession>A0ABY7V688</accession>
<protein>
    <submittedName>
        <fullName evidence="1">Uncharacterized protein</fullName>
    </submittedName>
</protein>
<dbReference type="Proteomes" id="UP001217044">
    <property type="component" value="Plasmid pDATS02"/>
</dbReference>
<sequence length="189" mass="20465">METNLSDRHAHLAAALRDPLTRAPAGLPRLPSDQARAKRLLREVRAAYALTHDHLSQIATAVPAGQPVAHDVIGGARRFILEQNLQDALALAARARTLPLTRTGVAVRTAALDNVSVAQEACDVAQAHPLAATFADLLWEIRLLCPAVTQVALNWTGQADETPVFARPQRDRRMILLVAGTQPVGTVWY</sequence>
<keyword evidence="2" id="KW-1185">Reference proteome</keyword>
<name>A0ABY7V688_9DEIO</name>
<dbReference type="EMBL" id="CP115167">
    <property type="protein sequence ID" value="WDA60723.1"/>
    <property type="molecule type" value="Genomic_DNA"/>
</dbReference>
<evidence type="ECO:0000313" key="2">
    <source>
        <dbReference type="Proteomes" id="UP001217044"/>
    </source>
</evidence>
<reference evidence="1 2" key="1">
    <citation type="submission" date="2022-12" db="EMBL/GenBank/DDBJ databases">
        <title>Genome Sequence of Deinococcus aquaticus Type Strain PB314.</title>
        <authorList>
            <person name="Albert C."/>
            <person name="Hill J."/>
            <person name="Boren L."/>
            <person name="Scholz-Ng S."/>
            <person name="Fatema N."/>
            <person name="Grosso R."/>
            <person name="Soboslay E."/>
            <person name="Tuohy J."/>
        </authorList>
    </citation>
    <scope>NUCLEOTIDE SEQUENCE [LARGE SCALE GENOMIC DNA]</scope>
    <source>
        <strain evidence="1 2">PB-314</strain>
        <plasmid evidence="1 2">pDATS02</plasmid>
    </source>
</reference>
<evidence type="ECO:0000313" key="1">
    <source>
        <dbReference type="EMBL" id="WDA60723.1"/>
    </source>
</evidence>
<proteinExistence type="predicted"/>
<geneLocation type="plasmid" evidence="1 2">
    <name>pDATS02</name>
</geneLocation>
<dbReference type="RefSeq" id="WP_273991470.1">
    <property type="nucleotide sequence ID" value="NZ_BAABQT010000016.1"/>
</dbReference>
<keyword evidence="1" id="KW-0614">Plasmid</keyword>